<protein>
    <recommendedName>
        <fullName evidence="1">FAD-binding domain-containing protein</fullName>
    </recommendedName>
</protein>
<sequence>MAEERVDAVVVGAGPAGSAAAIAMARAGRRVVLLDRATFPRDKPCGDLIGARAMAWARRLGIAEEALAPYPRLAGALVTAERGVLDLAPGGPVGRILLRNSDARVIPRLVFDAALVAAAGRAGAELRRGTVREVAAWQSEGNAGEGGRVVRGTGPDGAFAVQAPAVVLAGGYGSRVIAPEMTEPLARRVVTRESQPGIATRGYFRGVAAPPDRIVFCLNDWVLPGYGWVFPLPGGGANVGVGTLAGPNETGSGREPLRYLYHRFTTDPASPAAAWLAAATPDGAARTWALDLGPRHRRLVADGLLVAGEAAALVGPLTGAGIAFGLESGWTAGETLVRALAVRDVSARNLAPYGRAIRRRFSPWLRAEGAAQRFLTDPGRLNGLLNALGPLPATRVLGARLLLHLG</sequence>
<dbReference type="AlphaFoldDB" id="A0A6J4U517"/>
<gene>
    <name evidence="2" type="ORF">AVDCRST_MAG73-1899</name>
</gene>
<organism evidence="2">
    <name type="scientific">uncultured Thermomicrobiales bacterium</name>
    <dbReference type="NCBI Taxonomy" id="1645740"/>
    <lineage>
        <taxon>Bacteria</taxon>
        <taxon>Pseudomonadati</taxon>
        <taxon>Thermomicrobiota</taxon>
        <taxon>Thermomicrobia</taxon>
        <taxon>Thermomicrobiales</taxon>
        <taxon>environmental samples</taxon>
    </lineage>
</organism>
<dbReference type="GO" id="GO:0071949">
    <property type="term" value="F:FAD binding"/>
    <property type="evidence" value="ECO:0007669"/>
    <property type="project" value="InterPro"/>
</dbReference>
<dbReference type="PRINTS" id="PR00420">
    <property type="entry name" value="RNGMNOXGNASE"/>
</dbReference>
<dbReference type="PANTHER" id="PTHR42685">
    <property type="entry name" value="GERANYLGERANYL DIPHOSPHATE REDUCTASE"/>
    <property type="match status" value="1"/>
</dbReference>
<dbReference type="InterPro" id="IPR002938">
    <property type="entry name" value="FAD-bd"/>
</dbReference>
<evidence type="ECO:0000313" key="2">
    <source>
        <dbReference type="EMBL" id="CAA9540651.1"/>
    </source>
</evidence>
<dbReference type="SUPFAM" id="SSF51905">
    <property type="entry name" value="FAD/NAD(P)-binding domain"/>
    <property type="match status" value="1"/>
</dbReference>
<feature type="domain" description="FAD-binding" evidence="1">
    <location>
        <begin position="6"/>
        <end position="176"/>
    </location>
</feature>
<dbReference type="Pfam" id="PF01494">
    <property type="entry name" value="FAD_binding_3"/>
    <property type="match status" value="1"/>
</dbReference>
<dbReference type="EMBL" id="CADCWE010000117">
    <property type="protein sequence ID" value="CAA9540651.1"/>
    <property type="molecule type" value="Genomic_DNA"/>
</dbReference>
<accession>A0A6J4U517</accession>
<reference evidence="2" key="1">
    <citation type="submission" date="2020-02" db="EMBL/GenBank/DDBJ databases">
        <authorList>
            <person name="Meier V. D."/>
        </authorList>
    </citation>
    <scope>NUCLEOTIDE SEQUENCE</scope>
    <source>
        <strain evidence="2">AVDCRST_MAG73</strain>
    </source>
</reference>
<evidence type="ECO:0000259" key="1">
    <source>
        <dbReference type="Pfam" id="PF01494"/>
    </source>
</evidence>
<dbReference type="Gene3D" id="3.50.50.60">
    <property type="entry name" value="FAD/NAD(P)-binding domain"/>
    <property type="match status" value="1"/>
</dbReference>
<name>A0A6J4U517_9BACT</name>
<dbReference type="InterPro" id="IPR036188">
    <property type="entry name" value="FAD/NAD-bd_sf"/>
</dbReference>
<dbReference type="PANTHER" id="PTHR42685:SF22">
    <property type="entry name" value="CONDITIONED MEDIUM FACTOR RECEPTOR 1"/>
    <property type="match status" value="1"/>
</dbReference>
<proteinExistence type="predicted"/>
<dbReference type="InterPro" id="IPR050407">
    <property type="entry name" value="Geranylgeranyl_reductase"/>
</dbReference>